<dbReference type="OrthoDB" id="1752110at2759"/>
<dbReference type="EMBL" id="BJWL01000010">
    <property type="protein sequence ID" value="GFY95582.1"/>
    <property type="molecule type" value="Genomic_DNA"/>
</dbReference>
<evidence type="ECO:0008006" key="4">
    <source>
        <dbReference type="Google" id="ProtNLM"/>
    </source>
</evidence>
<evidence type="ECO:0000256" key="1">
    <source>
        <dbReference type="SAM" id="MobiDB-lite"/>
    </source>
</evidence>
<evidence type="ECO:0000313" key="2">
    <source>
        <dbReference type="EMBL" id="GFY95582.1"/>
    </source>
</evidence>
<gene>
    <name evidence="2" type="ORF">Acr_10g0009670</name>
</gene>
<name>A0A7J0FA55_9ERIC</name>
<accession>A0A7J0FA55</accession>
<dbReference type="AlphaFoldDB" id="A0A7J0FA55"/>
<dbReference type="Proteomes" id="UP000585474">
    <property type="component" value="Unassembled WGS sequence"/>
</dbReference>
<organism evidence="2 3">
    <name type="scientific">Actinidia rufa</name>
    <dbReference type="NCBI Taxonomy" id="165716"/>
    <lineage>
        <taxon>Eukaryota</taxon>
        <taxon>Viridiplantae</taxon>
        <taxon>Streptophyta</taxon>
        <taxon>Embryophyta</taxon>
        <taxon>Tracheophyta</taxon>
        <taxon>Spermatophyta</taxon>
        <taxon>Magnoliopsida</taxon>
        <taxon>eudicotyledons</taxon>
        <taxon>Gunneridae</taxon>
        <taxon>Pentapetalae</taxon>
        <taxon>asterids</taxon>
        <taxon>Ericales</taxon>
        <taxon>Actinidiaceae</taxon>
        <taxon>Actinidia</taxon>
    </lineage>
</organism>
<feature type="region of interest" description="Disordered" evidence="1">
    <location>
        <begin position="123"/>
        <end position="146"/>
    </location>
</feature>
<proteinExistence type="predicted"/>
<keyword evidence="3" id="KW-1185">Reference proteome</keyword>
<protein>
    <recommendedName>
        <fullName evidence="4">CCHC-type domain-containing protein</fullName>
    </recommendedName>
</protein>
<reference evidence="2 3" key="1">
    <citation type="submission" date="2019-07" db="EMBL/GenBank/DDBJ databases">
        <title>De Novo Assembly of kiwifruit Actinidia rufa.</title>
        <authorList>
            <person name="Sugita-Konishi S."/>
            <person name="Sato K."/>
            <person name="Mori E."/>
            <person name="Abe Y."/>
            <person name="Kisaki G."/>
            <person name="Hamano K."/>
            <person name="Suezawa K."/>
            <person name="Otani M."/>
            <person name="Fukuda T."/>
            <person name="Manabe T."/>
            <person name="Gomi K."/>
            <person name="Tabuchi M."/>
            <person name="Akimitsu K."/>
            <person name="Kataoka I."/>
        </authorList>
    </citation>
    <scope>NUCLEOTIDE SEQUENCE [LARGE SCALE GENOMIC DNA]</scope>
    <source>
        <strain evidence="3">cv. Fuchu</strain>
    </source>
</reference>
<comment type="caution">
    <text evidence="2">The sequence shown here is derived from an EMBL/GenBank/DDBJ whole genome shotgun (WGS) entry which is preliminary data.</text>
</comment>
<evidence type="ECO:0000313" key="3">
    <source>
        <dbReference type="Proteomes" id="UP000585474"/>
    </source>
</evidence>
<sequence>MDDTRGSGQESENENPWMTELRAMVQILVGAVTAQQQLLQQHFQPPQPVEGKLNKGTSEYRGGQVQVCQKCGRYHWGTCWNDSIEVRNEIRCFHCNEVGHIKRNYSRLRTEAITLRGGPVGGNVRPVENARPGVIGQGTSGTRVEM</sequence>